<dbReference type="Pfam" id="PF06964">
    <property type="entry name" value="Alpha-L-AF_C"/>
    <property type="match status" value="1"/>
</dbReference>
<comment type="similarity">
    <text evidence="3">Belongs to the glycosyl hydrolase 51 family.</text>
</comment>
<dbReference type="AlphaFoldDB" id="A0AAD4F1U8"/>
<dbReference type="GO" id="GO:0046556">
    <property type="term" value="F:alpha-L-arabinofuranosidase activity"/>
    <property type="evidence" value="ECO:0007669"/>
    <property type="project" value="UniProtKB-EC"/>
</dbReference>
<evidence type="ECO:0000313" key="11">
    <source>
        <dbReference type="EMBL" id="KAG7291170.1"/>
    </source>
</evidence>
<feature type="signal peptide" evidence="9">
    <location>
        <begin position="1"/>
        <end position="20"/>
    </location>
</feature>
<keyword evidence="5 9" id="KW-0732">Signal</keyword>
<feature type="region of interest" description="Disordered" evidence="8">
    <location>
        <begin position="641"/>
        <end position="668"/>
    </location>
</feature>
<dbReference type="InterPro" id="IPR017853">
    <property type="entry name" value="GH"/>
</dbReference>
<dbReference type="SMART" id="SM00813">
    <property type="entry name" value="Alpha-L-AF_C"/>
    <property type="match status" value="1"/>
</dbReference>
<dbReference type="InterPro" id="IPR051563">
    <property type="entry name" value="Glycosyl_Hydrolase_51"/>
</dbReference>
<dbReference type="InterPro" id="IPR013780">
    <property type="entry name" value="Glyco_hydro_b"/>
</dbReference>
<protein>
    <recommendedName>
        <fullName evidence="4">non-reducing end alpha-L-arabinofuranosidase</fullName>
        <ecNumber evidence="4">3.2.1.55</ecNumber>
    </recommendedName>
</protein>
<evidence type="ECO:0000256" key="5">
    <source>
        <dbReference type="ARBA" id="ARBA00022729"/>
    </source>
</evidence>
<evidence type="ECO:0000313" key="12">
    <source>
        <dbReference type="Proteomes" id="UP001197093"/>
    </source>
</evidence>
<evidence type="ECO:0000256" key="1">
    <source>
        <dbReference type="ARBA" id="ARBA00001462"/>
    </source>
</evidence>
<dbReference type="PANTHER" id="PTHR31776">
    <property type="entry name" value="ALPHA-L-ARABINOFURANOSIDASE 1"/>
    <property type="match status" value="1"/>
</dbReference>
<dbReference type="InterPro" id="IPR010720">
    <property type="entry name" value="Alpha-L-AF_C"/>
</dbReference>
<evidence type="ECO:0000256" key="9">
    <source>
        <dbReference type="SAM" id="SignalP"/>
    </source>
</evidence>
<dbReference type="EC" id="3.2.1.55" evidence="4"/>
<name>A0AAD4F1U8_9PEZI</name>
<comment type="catalytic activity">
    <reaction evidence="1">
        <text>Hydrolysis of terminal non-reducing alpha-L-arabinofuranoside residues in alpha-L-arabinosides.</text>
        <dbReference type="EC" id="3.2.1.55"/>
    </reaction>
</comment>
<dbReference type="PANTHER" id="PTHR31776:SF0">
    <property type="entry name" value="ALPHA-L-ARABINOFURANOSIDASE 1"/>
    <property type="match status" value="1"/>
</dbReference>
<keyword evidence="6" id="KW-0378">Hydrolase</keyword>
<evidence type="ECO:0000256" key="2">
    <source>
        <dbReference type="ARBA" id="ARBA00004834"/>
    </source>
</evidence>
<proteinExistence type="inferred from homology"/>
<dbReference type="InterPro" id="IPR055235">
    <property type="entry name" value="ASD1_cat"/>
</dbReference>
<dbReference type="Gene3D" id="3.20.20.80">
    <property type="entry name" value="Glycosidases"/>
    <property type="match status" value="1"/>
</dbReference>
<evidence type="ECO:0000256" key="7">
    <source>
        <dbReference type="ARBA" id="ARBA00023180"/>
    </source>
</evidence>
<dbReference type="GO" id="GO:0046373">
    <property type="term" value="P:L-arabinose metabolic process"/>
    <property type="evidence" value="ECO:0007669"/>
    <property type="project" value="InterPro"/>
</dbReference>
<feature type="compositionally biased region" description="Basic residues" evidence="8">
    <location>
        <begin position="646"/>
        <end position="660"/>
    </location>
</feature>
<feature type="domain" description="Alpha-L-arabinofuranosidase C-terminal" evidence="10">
    <location>
        <begin position="444"/>
        <end position="635"/>
    </location>
</feature>
<sequence length="668" mass="73384">MRLLQSAVVSALALASSCSAVDLFVRGSGGNKTTKMMYGIMHEDINNSGDGGIYAELIQNRAFQASEQFPVSLNAWSAVNGAKLSVKQLDKPLSVALPNSLNVVPGSKKSGFANEGYWGMDVKVQKYTGSFYVKGSYSGRFTASLQSNLTGETFGSVDIVSRSVANEWVQHEFTLVPKKAAPNSNNTFAITFDASGVKQGSLDFNLISLFPPTYKNRPNGLRIDLMEAIAELNPKFFRLPGGNMLEGLTTKSWWKWNETIGPLKDRPGVAGVWNYQLTTGLGLVEYMQWCDDLNLEPIVAIWSGLALDGNFISEADLEPYVQSALDEIEFLTGDVHTKWGAVRASLGYPKPWKVNYVEIGNEDWLAGRPTGYDSYKQYRFKRFFDAFQKKYPKIQLIASPSVFDDMVIPVPAAGDMHPYLTPDGFIEAFSKFDHLTKDNLTLIGEYAAVHPNGGIDWSGDLQPWPWWGGAVSEAIFLIGAERNSDRVIGATYAPGLRNLNRWQWSITLMQHAADPALTTKSVSWYIMHLFGKHLITETLPVNANFGPLYYVAGKSDKGTTIVKGAVYNTTVPVPVSLQLEGYDKGDKATLTVLTGPADPYAYNDPWKQNNVVKETTTTLQAGKDGTFSFTLPQLSVAVLETERSGKGKGKGKGKSKRAKVRMVDGQGQ</sequence>
<evidence type="ECO:0000256" key="4">
    <source>
        <dbReference type="ARBA" id="ARBA00012670"/>
    </source>
</evidence>
<gene>
    <name evidence="11" type="ORF">NEMBOFW57_001182</name>
</gene>
<accession>A0AAD4F1U8</accession>
<evidence type="ECO:0000256" key="6">
    <source>
        <dbReference type="ARBA" id="ARBA00022801"/>
    </source>
</evidence>
<dbReference type="PROSITE" id="PS51257">
    <property type="entry name" value="PROKAR_LIPOPROTEIN"/>
    <property type="match status" value="1"/>
</dbReference>
<dbReference type="EMBL" id="JAHCVI010000001">
    <property type="protein sequence ID" value="KAG7291170.1"/>
    <property type="molecule type" value="Genomic_DNA"/>
</dbReference>
<dbReference type="Proteomes" id="UP001197093">
    <property type="component" value="Unassembled WGS sequence"/>
</dbReference>
<organism evidence="11 12">
    <name type="scientific">Staphylotrichum longicolle</name>
    <dbReference type="NCBI Taxonomy" id="669026"/>
    <lineage>
        <taxon>Eukaryota</taxon>
        <taxon>Fungi</taxon>
        <taxon>Dikarya</taxon>
        <taxon>Ascomycota</taxon>
        <taxon>Pezizomycotina</taxon>
        <taxon>Sordariomycetes</taxon>
        <taxon>Sordariomycetidae</taxon>
        <taxon>Sordariales</taxon>
        <taxon>Chaetomiaceae</taxon>
        <taxon>Staphylotrichum</taxon>
    </lineage>
</organism>
<evidence type="ECO:0000256" key="3">
    <source>
        <dbReference type="ARBA" id="ARBA00007186"/>
    </source>
</evidence>
<dbReference type="SUPFAM" id="SSF51445">
    <property type="entry name" value="(Trans)glycosidases"/>
    <property type="match status" value="1"/>
</dbReference>
<dbReference type="Pfam" id="PF22848">
    <property type="entry name" value="ASD1_dom"/>
    <property type="match status" value="1"/>
</dbReference>
<comment type="caution">
    <text evidence="11">The sequence shown here is derived from an EMBL/GenBank/DDBJ whole genome shotgun (WGS) entry which is preliminary data.</text>
</comment>
<dbReference type="Gene3D" id="2.60.40.1180">
    <property type="entry name" value="Golgi alpha-mannosidase II"/>
    <property type="match status" value="1"/>
</dbReference>
<evidence type="ECO:0000259" key="10">
    <source>
        <dbReference type="SMART" id="SM00813"/>
    </source>
</evidence>
<reference evidence="11" key="1">
    <citation type="submission" date="2023-02" db="EMBL/GenBank/DDBJ databases">
        <authorList>
            <person name="Palmer J.M."/>
        </authorList>
    </citation>
    <scope>NUCLEOTIDE SEQUENCE</scope>
    <source>
        <strain evidence="11">FW57</strain>
    </source>
</reference>
<keyword evidence="7" id="KW-0325">Glycoprotein</keyword>
<evidence type="ECO:0000256" key="8">
    <source>
        <dbReference type="SAM" id="MobiDB-lite"/>
    </source>
</evidence>
<comment type="pathway">
    <text evidence="2">Glycan metabolism; L-arabinan degradation.</text>
</comment>
<keyword evidence="12" id="KW-1185">Reference proteome</keyword>
<feature type="chain" id="PRO_5042071507" description="non-reducing end alpha-L-arabinofuranosidase" evidence="9">
    <location>
        <begin position="21"/>
        <end position="668"/>
    </location>
</feature>